<dbReference type="GO" id="GO:0016579">
    <property type="term" value="P:protein deubiquitination"/>
    <property type="evidence" value="ECO:0007669"/>
    <property type="project" value="InterPro"/>
</dbReference>
<dbReference type="InterPro" id="IPR001313">
    <property type="entry name" value="Pumilio_RNA-bd_rpt"/>
</dbReference>
<dbReference type="Gene3D" id="3.40.250.10">
    <property type="entry name" value="Rhodanese-like domain"/>
    <property type="match status" value="1"/>
</dbReference>
<feature type="domain" description="USP" evidence="4">
    <location>
        <begin position="401"/>
        <end position="697"/>
    </location>
</feature>
<reference evidence="6" key="1">
    <citation type="submission" date="2023-03" db="EMBL/GenBank/DDBJ databases">
        <title>Massive genome expansion in bonnet fungi (Mycena s.s.) driven by repeated elements and novel gene families across ecological guilds.</title>
        <authorList>
            <consortium name="Lawrence Berkeley National Laboratory"/>
            <person name="Harder C.B."/>
            <person name="Miyauchi S."/>
            <person name="Viragh M."/>
            <person name="Kuo A."/>
            <person name="Thoen E."/>
            <person name="Andreopoulos B."/>
            <person name="Lu D."/>
            <person name="Skrede I."/>
            <person name="Drula E."/>
            <person name="Henrissat B."/>
            <person name="Morin E."/>
            <person name="Kohler A."/>
            <person name="Barry K."/>
            <person name="LaButti K."/>
            <person name="Morin E."/>
            <person name="Salamov A."/>
            <person name="Lipzen A."/>
            <person name="Mereny Z."/>
            <person name="Hegedus B."/>
            <person name="Baldrian P."/>
            <person name="Stursova M."/>
            <person name="Weitz H."/>
            <person name="Taylor A."/>
            <person name="Grigoriev I.V."/>
            <person name="Nagy L.G."/>
            <person name="Martin F."/>
            <person name="Kauserud H."/>
        </authorList>
    </citation>
    <scope>NUCLEOTIDE SEQUENCE</scope>
    <source>
        <strain evidence="6">CBHHK002</strain>
    </source>
</reference>
<organism evidence="6 7">
    <name type="scientific">Mycena albidolilacea</name>
    <dbReference type="NCBI Taxonomy" id="1033008"/>
    <lineage>
        <taxon>Eukaryota</taxon>
        <taxon>Fungi</taxon>
        <taxon>Dikarya</taxon>
        <taxon>Basidiomycota</taxon>
        <taxon>Agaricomycotina</taxon>
        <taxon>Agaricomycetes</taxon>
        <taxon>Agaricomycetidae</taxon>
        <taxon>Agaricales</taxon>
        <taxon>Marasmiineae</taxon>
        <taxon>Mycenaceae</taxon>
        <taxon>Mycena</taxon>
    </lineage>
</organism>
<proteinExistence type="predicted"/>
<gene>
    <name evidence="6" type="ORF">DFH08DRAFT_1005493</name>
</gene>
<dbReference type="PROSITE" id="PS50235">
    <property type="entry name" value="USP_3"/>
    <property type="match status" value="1"/>
</dbReference>
<dbReference type="InterPro" id="IPR016024">
    <property type="entry name" value="ARM-type_fold"/>
</dbReference>
<feature type="repeat" description="Pumilio" evidence="2">
    <location>
        <begin position="643"/>
        <end position="679"/>
    </location>
</feature>
<dbReference type="PROSITE" id="PS50303">
    <property type="entry name" value="PUM_HD"/>
    <property type="match status" value="1"/>
</dbReference>
<dbReference type="SMART" id="SM00025">
    <property type="entry name" value="Pumilio"/>
    <property type="match status" value="3"/>
</dbReference>
<dbReference type="PANTHER" id="PTHR12537">
    <property type="entry name" value="RNA BINDING PROTEIN PUMILIO-RELATED"/>
    <property type="match status" value="1"/>
</dbReference>
<dbReference type="InterPro" id="IPR038765">
    <property type="entry name" value="Papain-like_cys_pep_sf"/>
</dbReference>
<dbReference type="Gene3D" id="3.90.70.10">
    <property type="entry name" value="Cysteine proteinases"/>
    <property type="match status" value="1"/>
</dbReference>
<dbReference type="Gene3D" id="1.25.10.10">
    <property type="entry name" value="Leucine-rich Repeat Variant"/>
    <property type="match status" value="1"/>
</dbReference>
<dbReference type="InterPro" id="IPR001394">
    <property type="entry name" value="Peptidase_C19_UCH"/>
</dbReference>
<sequence>MASAPMNETTMFKNRYKFGLVGVYDQSLQTLGGPNTPMSVLVRLISETAFTKLLKRMPMALVAGFDAWRRKVSEQGTAAAKTPSPAPISFTSSTGSSSSSSAAAAPMSNGYSSVNGANGVNGAAPMVNGFSSSSSSSGSTSMTNGFAGSASTSSSSSDMQLQLWTPRSRADYQPHTTAARDDVPASTELFTRSEHWAFAVPSRDHSKHRESGADSVEGGPVGGGPVVVCPWDSRELCILPASVDERHLLLLLLLTHHLPLLHAHARVRVRLALPPLPQPHRALPTRRDRLSPLASINPTLSRRRSDYVNQSAEALSSLHQGRPLPLPLPAIDYLSARHILRPPPAVASSALERQDQPRGTGLFISGGPGIGVGGSGSGGGPPRIPSDYAPTYWSVIEVGTSGLKNLGDTCYMNAPIQCLSATLPFAQFFASELVPSFPALWALEERETVCHLNSQYNGSNQHGSQKFLSFLLDGIHEDLPARTNSGASDGKMNGLHGPKHKRGDMDRQFNRFAGTCLEDLQGKIPALCKEQHGCRNMIFRETFGHFADLIMTDPFGNYLCQKLLKYSTDEQRNVICDSKMIDFLSTRREADARYNAQIHSIIVALSLHVMVLIKDLNGNHVIQKCLNKLAPEDNQACFIIYNAVAANCIEVATHRHGCCVLQRCIDHASDHQRILRYIKGRVTRSQSPWARCKRTSA</sequence>
<evidence type="ECO:0000256" key="1">
    <source>
        <dbReference type="ARBA" id="ARBA00022737"/>
    </source>
</evidence>
<feature type="region of interest" description="Disordered" evidence="3">
    <location>
        <begin position="362"/>
        <end position="382"/>
    </location>
</feature>
<evidence type="ECO:0000256" key="2">
    <source>
        <dbReference type="PROSITE-ProRule" id="PRU00317"/>
    </source>
</evidence>
<evidence type="ECO:0008006" key="8">
    <source>
        <dbReference type="Google" id="ProtNLM"/>
    </source>
</evidence>
<evidence type="ECO:0000313" key="7">
    <source>
        <dbReference type="Proteomes" id="UP001218218"/>
    </source>
</evidence>
<dbReference type="GO" id="GO:0003729">
    <property type="term" value="F:mRNA binding"/>
    <property type="evidence" value="ECO:0007669"/>
    <property type="project" value="TreeGrafter"/>
</dbReference>
<comment type="caution">
    <text evidence="6">The sequence shown here is derived from an EMBL/GenBank/DDBJ whole genome shotgun (WGS) entry which is preliminary data.</text>
</comment>
<accession>A0AAD7ASL7</accession>
<feature type="repeat" description="Pumilio" evidence="2">
    <location>
        <begin position="541"/>
        <end position="577"/>
    </location>
</feature>
<dbReference type="InterPro" id="IPR028889">
    <property type="entry name" value="USP"/>
</dbReference>
<feature type="compositionally biased region" description="Low complexity" evidence="3">
    <location>
        <begin position="131"/>
        <end position="141"/>
    </location>
</feature>
<feature type="region of interest" description="Disordered" evidence="3">
    <location>
        <begin position="76"/>
        <end position="108"/>
    </location>
</feature>
<dbReference type="Pfam" id="PF00806">
    <property type="entry name" value="PUF"/>
    <property type="match status" value="4"/>
</dbReference>
<dbReference type="GO" id="GO:0010608">
    <property type="term" value="P:post-transcriptional regulation of gene expression"/>
    <property type="evidence" value="ECO:0007669"/>
    <property type="project" value="TreeGrafter"/>
</dbReference>
<dbReference type="SUPFAM" id="SSF48371">
    <property type="entry name" value="ARM repeat"/>
    <property type="match status" value="1"/>
</dbReference>
<keyword evidence="7" id="KW-1185">Reference proteome</keyword>
<dbReference type="Proteomes" id="UP001218218">
    <property type="component" value="Unassembled WGS sequence"/>
</dbReference>
<dbReference type="PROSITE" id="PS50302">
    <property type="entry name" value="PUM"/>
    <property type="match status" value="3"/>
</dbReference>
<dbReference type="AlphaFoldDB" id="A0AAD7ASL7"/>
<feature type="region of interest" description="Disordered" evidence="3">
    <location>
        <begin position="130"/>
        <end position="161"/>
    </location>
</feature>
<keyword evidence="1" id="KW-0677">Repeat</keyword>
<dbReference type="PANTHER" id="PTHR12537:SF13">
    <property type="entry name" value="PUMILIO HOMOLOGY DOMAIN FAMILY MEMBER 4"/>
    <property type="match status" value="1"/>
</dbReference>
<protein>
    <recommendedName>
        <fullName evidence="8">PUM-HD domain-containing protein</fullName>
    </recommendedName>
</protein>
<dbReference type="InterPro" id="IPR036873">
    <property type="entry name" value="Rhodanese-like_dom_sf"/>
</dbReference>
<dbReference type="GO" id="GO:0005737">
    <property type="term" value="C:cytoplasm"/>
    <property type="evidence" value="ECO:0007669"/>
    <property type="project" value="TreeGrafter"/>
</dbReference>
<dbReference type="InterPro" id="IPR011989">
    <property type="entry name" value="ARM-like"/>
</dbReference>
<feature type="domain" description="PUM-HD" evidence="5">
    <location>
        <begin position="467"/>
        <end position="697"/>
    </location>
</feature>
<evidence type="ECO:0000313" key="6">
    <source>
        <dbReference type="EMBL" id="KAJ7367216.1"/>
    </source>
</evidence>
<dbReference type="InterPro" id="IPR033133">
    <property type="entry name" value="PUM-HD"/>
</dbReference>
<name>A0AAD7ASL7_9AGAR</name>
<evidence type="ECO:0000256" key="3">
    <source>
        <dbReference type="SAM" id="MobiDB-lite"/>
    </source>
</evidence>
<feature type="compositionally biased region" description="Gly residues" evidence="3">
    <location>
        <begin position="364"/>
        <end position="381"/>
    </location>
</feature>
<dbReference type="GO" id="GO:0004843">
    <property type="term" value="F:cysteine-type deubiquitinase activity"/>
    <property type="evidence" value="ECO:0007669"/>
    <property type="project" value="InterPro"/>
</dbReference>
<dbReference type="Pfam" id="PF00443">
    <property type="entry name" value="UCH"/>
    <property type="match status" value="1"/>
</dbReference>
<evidence type="ECO:0000259" key="5">
    <source>
        <dbReference type="PROSITE" id="PS50303"/>
    </source>
</evidence>
<dbReference type="EMBL" id="JARIHO010000002">
    <property type="protein sequence ID" value="KAJ7367216.1"/>
    <property type="molecule type" value="Genomic_DNA"/>
</dbReference>
<feature type="compositionally biased region" description="Low complexity" evidence="3">
    <location>
        <begin position="89"/>
        <end position="105"/>
    </location>
</feature>
<feature type="repeat" description="Pumilio" evidence="2">
    <location>
        <begin position="604"/>
        <end position="642"/>
    </location>
</feature>
<dbReference type="SUPFAM" id="SSF54001">
    <property type="entry name" value="Cysteine proteinases"/>
    <property type="match status" value="1"/>
</dbReference>
<evidence type="ECO:0000259" key="4">
    <source>
        <dbReference type="PROSITE" id="PS50235"/>
    </source>
</evidence>